<sequence length="180" mass="20302">MKRGEGYKLCKLSNIWSLTLICVLTAIPAGTYNIDEENPLVFKGPDGSLFGYSVIFHSYEDNKWIIVGAPKSNLTTRADIRNPGTIFKCKIGDNVKGICEIMDVAPAQAYFVCPVEGSVKYCNAQAPGKDRQSMPAPDPQQEEKKRTSSYEDRRRWTRTATPIGPGLQRERPWIYQFSEF</sequence>
<name>A0ABN9L0G4_9NEOB</name>
<dbReference type="InterPro" id="IPR028994">
    <property type="entry name" value="Integrin_alpha_N"/>
</dbReference>
<evidence type="ECO:0000256" key="2">
    <source>
        <dbReference type="SAM" id="Phobius"/>
    </source>
</evidence>
<protein>
    <submittedName>
        <fullName evidence="3">Uncharacterized protein</fullName>
    </submittedName>
</protein>
<dbReference type="SUPFAM" id="SSF69318">
    <property type="entry name" value="Integrin alpha N-terminal domain"/>
    <property type="match status" value="1"/>
</dbReference>
<keyword evidence="2" id="KW-0472">Membrane</keyword>
<dbReference type="EMBL" id="CAUEEQ010006468">
    <property type="protein sequence ID" value="CAJ0930110.1"/>
    <property type="molecule type" value="Genomic_DNA"/>
</dbReference>
<proteinExistence type="predicted"/>
<evidence type="ECO:0000256" key="1">
    <source>
        <dbReference type="SAM" id="MobiDB-lite"/>
    </source>
</evidence>
<accession>A0ABN9L0G4</accession>
<feature type="region of interest" description="Disordered" evidence="1">
    <location>
        <begin position="126"/>
        <end position="167"/>
    </location>
</feature>
<reference evidence="3" key="1">
    <citation type="submission" date="2023-07" db="EMBL/GenBank/DDBJ databases">
        <authorList>
            <person name="Stuckert A."/>
        </authorList>
    </citation>
    <scope>NUCLEOTIDE SEQUENCE</scope>
</reference>
<dbReference type="Gene3D" id="2.130.10.130">
    <property type="entry name" value="Integrin alpha, N-terminal"/>
    <property type="match status" value="1"/>
</dbReference>
<comment type="caution">
    <text evidence="3">The sequence shown here is derived from an EMBL/GenBank/DDBJ whole genome shotgun (WGS) entry which is preliminary data.</text>
</comment>
<keyword evidence="2" id="KW-0812">Transmembrane</keyword>
<keyword evidence="4" id="KW-1185">Reference proteome</keyword>
<organism evidence="3 4">
    <name type="scientific">Ranitomeya imitator</name>
    <name type="common">mimic poison frog</name>
    <dbReference type="NCBI Taxonomy" id="111125"/>
    <lineage>
        <taxon>Eukaryota</taxon>
        <taxon>Metazoa</taxon>
        <taxon>Chordata</taxon>
        <taxon>Craniata</taxon>
        <taxon>Vertebrata</taxon>
        <taxon>Euteleostomi</taxon>
        <taxon>Amphibia</taxon>
        <taxon>Batrachia</taxon>
        <taxon>Anura</taxon>
        <taxon>Neobatrachia</taxon>
        <taxon>Hyloidea</taxon>
        <taxon>Dendrobatidae</taxon>
        <taxon>Dendrobatinae</taxon>
        <taxon>Ranitomeya</taxon>
    </lineage>
</organism>
<feature type="compositionally biased region" description="Basic and acidic residues" evidence="1">
    <location>
        <begin position="141"/>
        <end position="154"/>
    </location>
</feature>
<dbReference type="PANTHER" id="PTHR23220">
    <property type="entry name" value="INTEGRIN ALPHA"/>
    <property type="match status" value="1"/>
</dbReference>
<gene>
    <name evidence="3" type="ORF">RIMI_LOCUS4113825</name>
</gene>
<dbReference type="PANTHER" id="PTHR23220:SF78">
    <property type="entry name" value="INTEGRIN ALPHA-4"/>
    <property type="match status" value="1"/>
</dbReference>
<keyword evidence="2" id="KW-1133">Transmembrane helix</keyword>
<evidence type="ECO:0000313" key="3">
    <source>
        <dbReference type="EMBL" id="CAJ0930110.1"/>
    </source>
</evidence>
<dbReference type="Proteomes" id="UP001176940">
    <property type="component" value="Unassembled WGS sequence"/>
</dbReference>
<feature type="transmembrane region" description="Helical" evidence="2">
    <location>
        <begin position="12"/>
        <end position="32"/>
    </location>
</feature>
<evidence type="ECO:0000313" key="4">
    <source>
        <dbReference type="Proteomes" id="UP001176940"/>
    </source>
</evidence>